<evidence type="ECO:0000313" key="2">
    <source>
        <dbReference type="EMBL" id="SOE18722.1"/>
    </source>
</evidence>
<dbReference type="EMBL" id="OCPC01000006">
    <property type="protein sequence ID" value="SOE18722.1"/>
    <property type="molecule type" value="Genomic_DNA"/>
</dbReference>
<dbReference type="InterPro" id="IPR052935">
    <property type="entry name" value="Mg2+_PAP"/>
</dbReference>
<dbReference type="AlphaFoldDB" id="A0A286IF75"/>
<dbReference type="GO" id="GO:0008195">
    <property type="term" value="F:phosphatidate phosphatase activity"/>
    <property type="evidence" value="ECO:0007669"/>
    <property type="project" value="InterPro"/>
</dbReference>
<dbReference type="PANTHER" id="PTHR28208:SF3">
    <property type="entry name" value="PHOSPHATIDATE PHOSPHATASE APP1"/>
    <property type="match status" value="1"/>
</dbReference>
<organism evidence="2 3">
    <name type="scientific">Hoeflea halophila</name>
    <dbReference type="NCBI Taxonomy" id="714899"/>
    <lineage>
        <taxon>Bacteria</taxon>
        <taxon>Pseudomonadati</taxon>
        <taxon>Pseudomonadota</taxon>
        <taxon>Alphaproteobacteria</taxon>
        <taxon>Hyphomicrobiales</taxon>
        <taxon>Rhizobiaceae</taxon>
        <taxon>Hoeflea</taxon>
    </lineage>
</organism>
<feature type="domain" description="Phosphatidate phosphatase APP1 catalytic" evidence="1">
    <location>
        <begin position="140"/>
        <end position="290"/>
    </location>
</feature>
<dbReference type="Proteomes" id="UP000219465">
    <property type="component" value="Unassembled WGS sequence"/>
</dbReference>
<evidence type="ECO:0000259" key="1">
    <source>
        <dbReference type="Pfam" id="PF09949"/>
    </source>
</evidence>
<name>A0A286IF75_9HYPH</name>
<keyword evidence="3" id="KW-1185">Reference proteome</keyword>
<dbReference type="InterPro" id="IPR019236">
    <property type="entry name" value="APP1_cat"/>
</dbReference>
<evidence type="ECO:0000313" key="3">
    <source>
        <dbReference type="Proteomes" id="UP000219465"/>
    </source>
</evidence>
<reference evidence="3" key="1">
    <citation type="submission" date="2017-08" db="EMBL/GenBank/DDBJ databases">
        <authorList>
            <person name="Varghese N."/>
            <person name="Submissions S."/>
        </authorList>
    </citation>
    <scope>NUCLEOTIDE SEQUENCE [LARGE SCALE GENOMIC DNA]</scope>
    <source>
        <strain evidence="3">KCTC 23107</strain>
    </source>
</reference>
<dbReference type="Pfam" id="PF09949">
    <property type="entry name" value="APP1_cat"/>
    <property type="match status" value="1"/>
</dbReference>
<proteinExistence type="predicted"/>
<accession>A0A286IF75</accession>
<dbReference type="PANTHER" id="PTHR28208">
    <property type="entry name" value="PHOSPHATIDATE PHOSPHATASE APP1"/>
    <property type="match status" value="1"/>
</dbReference>
<dbReference type="OrthoDB" id="9789875at2"/>
<gene>
    <name evidence="2" type="ORF">SAMN05877838_3658</name>
</gene>
<sequence length="328" mass="36641">MTQARSLLHDFLVKIERLWDRYRPRDETHEPVIDTYMGYATPDGCVLRGRVLDTTWFSNRLEAPSRLNAIRNMARNFITNEMPGVRIVSGDVETVTDEEGYFQLVIPALPPGWQTAELSLRDHESTAHASVQVPSPEADIGIISDIDDTVMRTGAYWLPRNLWTTATTFVSNREVFEDTAAFIRQSQAGINPVFYVSSSPWNLHPYLNQVFDTHKVPNGPFFLRDLGISETKFIKSSHGSHKGDAIDTIVAANPGLQFILIGDSGQHDAIVYLNAIKRHPGRIRQVVLRRAGKIDDADLKAAEAIRQTEVDFFSGPSLEPLLNGKGSG</sequence>
<protein>
    <submittedName>
        <fullName evidence="2">Uncharacterized protein DUF2183</fullName>
    </submittedName>
</protein>